<dbReference type="InterPro" id="IPR052021">
    <property type="entry name" value="Type-I_RS_S_subunit"/>
</dbReference>
<dbReference type="GO" id="GO:0003677">
    <property type="term" value="F:DNA binding"/>
    <property type="evidence" value="ECO:0007669"/>
    <property type="project" value="UniProtKB-KW"/>
</dbReference>
<evidence type="ECO:0000256" key="2">
    <source>
        <dbReference type="ARBA" id="ARBA00022747"/>
    </source>
</evidence>
<gene>
    <name evidence="5" type="ORF">BBF96_09435</name>
</gene>
<dbReference type="Gene3D" id="1.10.287.1120">
    <property type="entry name" value="Bipartite methylase S protein"/>
    <property type="match status" value="1"/>
</dbReference>
<dbReference type="KEGG" id="aft:BBF96_09435"/>
<dbReference type="Pfam" id="PF01420">
    <property type="entry name" value="Methylase_S"/>
    <property type="match status" value="1"/>
</dbReference>
<evidence type="ECO:0000259" key="4">
    <source>
        <dbReference type="Pfam" id="PF01420"/>
    </source>
</evidence>
<accession>A0A3S9SZI0</accession>
<dbReference type="PANTHER" id="PTHR30408">
    <property type="entry name" value="TYPE-1 RESTRICTION ENZYME ECOKI SPECIFICITY PROTEIN"/>
    <property type="match status" value="1"/>
</dbReference>
<dbReference type="Gene3D" id="3.90.220.20">
    <property type="entry name" value="DNA methylase specificity domains"/>
    <property type="match status" value="1"/>
</dbReference>
<dbReference type="PANTHER" id="PTHR30408:SF12">
    <property type="entry name" value="TYPE I RESTRICTION ENZYME MJAVIII SPECIFICITY SUBUNIT"/>
    <property type="match status" value="1"/>
</dbReference>
<keyword evidence="3" id="KW-0238">DNA-binding</keyword>
<dbReference type="SUPFAM" id="SSF116734">
    <property type="entry name" value="DNA methylase specificity domain"/>
    <property type="match status" value="1"/>
</dbReference>
<sequence length="268" mass="30029">MMADIKMEKLPDGWKRVKLGEIAENKKFAIVDGPFGTQLHSDEYVEDGEIPLIRVVNLSFEGKFIHENLVFITKKKASALRRSKVLPGDIIIAKTGATIGKSGIFSNEYTEGIIASSCLKVSVDKSKASEKYILNFIVSHWGQKAIMDSAIGTTRTTINITPFSNICLSIPPLPEQRKIAEILETVDNAIEKTDKIIEKYKRIKQGLMQDLLTKGIDEKGQIRSEKTHKFKDSPLGKIPKEWEVVELGSVAELRNEKNFLLLVIFTLV</sequence>
<evidence type="ECO:0000313" key="5">
    <source>
        <dbReference type="EMBL" id="AZR73592.1"/>
    </source>
</evidence>
<reference evidence="5 6" key="1">
    <citation type="submission" date="2016-07" db="EMBL/GenBank/DDBJ databases">
        <title>Genome and transcriptome analysis of iron-reducing fermentative bacteria Anoxybacter fermentans.</title>
        <authorList>
            <person name="Zeng X."/>
            <person name="Shao Z."/>
        </authorList>
    </citation>
    <scope>NUCLEOTIDE SEQUENCE [LARGE SCALE GENOMIC DNA]</scope>
    <source>
        <strain evidence="5 6">DY22613</strain>
    </source>
</reference>
<keyword evidence="2" id="KW-0680">Restriction system</keyword>
<dbReference type="REBASE" id="292458">
    <property type="entry name" value="S2.Afe22613ORF9440P"/>
</dbReference>
<dbReference type="OrthoDB" id="9795776at2"/>
<dbReference type="InterPro" id="IPR000055">
    <property type="entry name" value="Restrct_endonuc_typeI_TRD"/>
</dbReference>
<protein>
    <recommendedName>
        <fullName evidence="4">Type I restriction modification DNA specificity domain-containing protein</fullName>
    </recommendedName>
</protein>
<dbReference type="InterPro" id="IPR044946">
    <property type="entry name" value="Restrct_endonuc_typeI_TRD_sf"/>
</dbReference>
<dbReference type="EMBL" id="CP016379">
    <property type="protein sequence ID" value="AZR73592.1"/>
    <property type="molecule type" value="Genomic_DNA"/>
</dbReference>
<feature type="domain" description="Type I restriction modification DNA specificity" evidence="4">
    <location>
        <begin position="11"/>
        <end position="195"/>
    </location>
</feature>
<dbReference type="Proteomes" id="UP000267250">
    <property type="component" value="Chromosome"/>
</dbReference>
<evidence type="ECO:0000256" key="3">
    <source>
        <dbReference type="ARBA" id="ARBA00023125"/>
    </source>
</evidence>
<keyword evidence="6" id="KW-1185">Reference proteome</keyword>
<evidence type="ECO:0000256" key="1">
    <source>
        <dbReference type="ARBA" id="ARBA00010923"/>
    </source>
</evidence>
<name>A0A3S9SZI0_9FIRM</name>
<comment type="similarity">
    <text evidence="1">Belongs to the type-I restriction system S methylase family.</text>
</comment>
<dbReference type="GO" id="GO:0009307">
    <property type="term" value="P:DNA restriction-modification system"/>
    <property type="evidence" value="ECO:0007669"/>
    <property type="project" value="UniProtKB-KW"/>
</dbReference>
<organism evidence="5 6">
    <name type="scientific">Anoxybacter fermentans</name>
    <dbReference type="NCBI Taxonomy" id="1323375"/>
    <lineage>
        <taxon>Bacteria</taxon>
        <taxon>Bacillati</taxon>
        <taxon>Bacillota</taxon>
        <taxon>Clostridia</taxon>
        <taxon>Halanaerobiales</taxon>
        <taxon>Anoxybacter</taxon>
    </lineage>
</organism>
<proteinExistence type="inferred from homology"/>
<evidence type="ECO:0000313" key="6">
    <source>
        <dbReference type="Proteomes" id="UP000267250"/>
    </source>
</evidence>
<dbReference type="AlphaFoldDB" id="A0A3S9SZI0"/>